<keyword evidence="3" id="KW-1185">Reference proteome</keyword>
<dbReference type="AlphaFoldDB" id="A0A931HF71"/>
<gene>
    <name evidence="2" type="ORF">I5E68_15160</name>
</gene>
<protein>
    <submittedName>
        <fullName evidence="2">Uncharacterized protein</fullName>
    </submittedName>
</protein>
<dbReference type="Proteomes" id="UP000617634">
    <property type="component" value="Unassembled WGS sequence"/>
</dbReference>
<evidence type="ECO:0000313" key="3">
    <source>
        <dbReference type="Proteomes" id="UP000617634"/>
    </source>
</evidence>
<organism evidence="2 3">
    <name type="scientific">Novosphingobium aureum</name>
    <dbReference type="NCBI Taxonomy" id="2792964"/>
    <lineage>
        <taxon>Bacteria</taxon>
        <taxon>Pseudomonadati</taxon>
        <taxon>Pseudomonadota</taxon>
        <taxon>Alphaproteobacteria</taxon>
        <taxon>Sphingomonadales</taxon>
        <taxon>Sphingomonadaceae</taxon>
        <taxon>Novosphingobium</taxon>
    </lineage>
</organism>
<sequence>MTIGSTIPFRRNDDRGRTGSLLLDRGRDMRVREERKELAHKDGMKVWSSGHFRRG</sequence>
<dbReference type="RefSeq" id="WP_197165459.1">
    <property type="nucleotide sequence ID" value="NZ_JADZGI010000002.1"/>
</dbReference>
<comment type="caution">
    <text evidence="2">The sequence shown here is derived from an EMBL/GenBank/DDBJ whole genome shotgun (WGS) entry which is preliminary data.</text>
</comment>
<reference evidence="2" key="1">
    <citation type="submission" date="2020-11" db="EMBL/GenBank/DDBJ databases">
        <title>Novosphingobium aureum sp. nov., a marine bacterium isolated from sediment of a salt flat.</title>
        <authorList>
            <person name="Yoo Y."/>
            <person name="Kim J.-J."/>
        </authorList>
    </citation>
    <scope>NUCLEOTIDE SEQUENCE</scope>
    <source>
        <strain evidence="2">YJ-S2-02</strain>
    </source>
</reference>
<evidence type="ECO:0000313" key="2">
    <source>
        <dbReference type="EMBL" id="MBH0114283.1"/>
    </source>
</evidence>
<evidence type="ECO:0000256" key="1">
    <source>
        <dbReference type="SAM" id="MobiDB-lite"/>
    </source>
</evidence>
<accession>A0A931HF71</accession>
<feature type="region of interest" description="Disordered" evidence="1">
    <location>
        <begin position="1"/>
        <end position="21"/>
    </location>
</feature>
<name>A0A931HF71_9SPHN</name>
<dbReference type="EMBL" id="JADZGI010000002">
    <property type="protein sequence ID" value="MBH0114283.1"/>
    <property type="molecule type" value="Genomic_DNA"/>
</dbReference>
<proteinExistence type="predicted"/>